<dbReference type="Pfam" id="PF02049">
    <property type="entry name" value="FliE"/>
    <property type="match status" value="1"/>
</dbReference>
<dbReference type="GO" id="GO:0071973">
    <property type="term" value="P:bacterial-type flagellum-dependent cell motility"/>
    <property type="evidence" value="ECO:0007669"/>
    <property type="project" value="InterPro"/>
</dbReference>
<proteinExistence type="predicted"/>
<evidence type="ECO:0000256" key="1">
    <source>
        <dbReference type="ARBA" id="ARBA00023143"/>
    </source>
</evidence>
<sequence>MVQQIDSLDTRIARLLGDEELGVSEALPSSVSPAGSGVEFEKNIFDDMLSRAVEALNGVSQTEKSANQIIEKYTRGEVGLQEAMVAASQMSIMVQMATTIITSAVNTFKEITQMQV</sequence>
<keyword evidence="1" id="KW-0975">Bacterial flagellum</keyword>
<dbReference type="InterPro" id="IPR001624">
    <property type="entry name" value="FliE"/>
</dbReference>
<dbReference type="AlphaFoldDB" id="A0A1F4SL04"/>
<evidence type="ECO:0000313" key="3">
    <source>
        <dbReference type="Proteomes" id="UP000178417"/>
    </source>
</evidence>
<dbReference type="GO" id="GO:0005198">
    <property type="term" value="F:structural molecule activity"/>
    <property type="evidence" value="ECO:0007669"/>
    <property type="project" value="InterPro"/>
</dbReference>
<dbReference type="EMBL" id="MEUB01000048">
    <property type="protein sequence ID" value="OGC21144.1"/>
    <property type="molecule type" value="Genomic_DNA"/>
</dbReference>
<dbReference type="Proteomes" id="UP000178417">
    <property type="component" value="Unassembled WGS sequence"/>
</dbReference>
<organism evidence="2 3">
    <name type="scientific">candidate division WOR-1 bacterium RIFOXYB2_FULL_37_13</name>
    <dbReference type="NCBI Taxonomy" id="1802579"/>
    <lineage>
        <taxon>Bacteria</taxon>
        <taxon>Bacillati</taxon>
        <taxon>Saganbacteria</taxon>
    </lineage>
</organism>
<gene>
    <name evidence="2" type="ORF">A2310_03875</name>
</gene>
<comment type="caution">
    <text evidence="2">The sequence shown here is derived from an EMBL/GenBank/DDBJ whole genome shotgun (WGS) entry which is preliminary data.</text>
</comment>
<name>A0A1F4SL04_UNCSA</name>
<dbReference type="GO" id="GO:0009288">
    <property type="term" value="C:bacterial-type flagellum"/>
    <property type="evidence" value="ECO:0007669"/>
    <property type="project" value="InterPro"/>
</dbReference>
<dbReference type="STRING" id="1802579.A2310_03875"/>
<evidence type="ECO:0008006" key="4">
    <source>
        <dbReference type="Google" id="ProtNLM"/>
    </source>
</evidence>
<reference evidence="2 3" key="1">
    <citation type="journal article" date="2016" name="Nat. Commun.">
        <title>Thousands of microbial genomes shed light on interconnected biogeochemical processes in an aquifer system.</title>
        <authorList>
            <person name="Anantharaman K."/>
            <person name="Brown C.T."/>
            <person name="Hug L.A."/>
            <person name="Sharon I."/>
            <person name="Castelle C.J."/>
            <person name="Probst A.J."/>
            <person name="Thomas B.C."/>
            <person name="Singh A."/>
            <person name="Wilkins M.J."/>
            <person name="Karaoz U."/>
            <person name="Brodie E.L."/>
            <person name="Williams K.H."/>
            <person name="Hubbard S.S."/>
            <person name="Banfield J.F."/>
        </authorList>
    </citation>
    <scope>NUCLEOTIDE SEQUENCE [LARGE SCALE GENOMIC DNA]</scope>
</reference>
<evidence type="ECO:0000313" key="2">
    <source>
        <dbReference type="EMBL" id="OGC21144.1"/>
    </source>
</evidence>
<dbReference type="GO" id="GO:0003774">
    <property type="term" value="F:cytoskeletal motor activity"/>
    <property type="evidence" value="ECO:0007669"/>
    <property type="project" value="InterPro"/>
</dbReference>
<protein>
    <recommendedName>
        <fullName evidence="4">Flagellar hook-basal body complex protein FliE</fullName>
    </recommendedName>
</protein>
<accession>A0A1F4SL04</accession>